<evidence type="ECO:0000313" key="2">
    <source>
        <dbReference type="Proteomes" id="UP001257659"/>
    </source>
</evidence>
<keyword evidence="2" id="KW-1185">Reference proteome</keyword>
<protein>
    <submittedName>
        <fullName evidence="1">Uncharacterized protein</fullName>
    </submittedName>
</protein>
<dbReference type="Proteomes" id="UP001257659">
    <property type="component" value="Unassembled WGS sequence"/>
</dbReference>
<proteinExistence type="predicted"/>
<organism evidence="1 2">
    <name type="scientific">Mesonia maritima</name>
    <dbReference type="NCBI Taxonomy" id="1793873"/>
    <lineage>
        <taxon>Bacteria</taxon>
        <taxon>Pseudomonadati</taxon>
        <taxon>Bacteroidota</taxon>
        <taxon>Flavobacteriia</taxon>
        <taxon>Flavobacteriales</taxon>
        <taxon>Flavobacteriaceae</taxon>
        <taxon>Mesonia</taxon>
    </lineage>
</organism>
<dbReference type="EMBL" id="JAVDQA010000001">
    <property type="protein sequence ID" value="MDR6299607.1"/>
    <property type="molecule type" value="Genomic_DNA"/>
</dbReference>
<comment type="caution">
    <text evidence="1">The sequence shown here is derived from an EMBL/GenBank/DDBJ whole genome shotgun (WGS) entry which is preliminary data.</text>
</comment>
<evidence type="ECO:0000313" key="1">
    <source>
        <dbReference type="EMBL" id="MDR6299607.1"/>
    </source>
</evidence>
<accession>A0ABU1K3L9</accession>
<reference evidence="1 2" key="1">
    <citation type="submission" date="2023-07" db="EMBL/GenBank/DDBJ databases">
        <title>Genomic Encyclopedia of Type Strains, Phase IV (KMG-IV): sequencing the most valuable type-strain genomes for metagenomic binning, comparative biology and taxonomic classification.</title>
        <authorList>
            <person name="Goeker M."/>
        </authorList>
    </citation>
    <scope>NUCLEOTIDE SEQUENCE [LARGE SCALE GENOMIC DNA]</scope>
    <source>
        <strain evidence="1 2">DSM 102814</strain>
    </source>
</reference>
<sequence>MKTKKLFLATLLFFAGLMVSQAQIDTRIGAELA</sequence>
<name>A0ABU1K3L9_9FLAO</name>
<gene>
    <name evidence="1" type="ORF">GGR31_000223</name>
</gene>